<evidence type="ECO:0000256" key="4">
    <source>
        <dbReference type="ARBA" id="ARBA00022989"/>
    </source>
</evidence>
<evidence type="ECO:0000313" key="7">
    <source>
        <dbReference type="EMBL" id="HIY22663.1"/>
    </source>
</evidence>
<sequence>MIWALGGVAVILFLCIFFYNRIHKLAVKVAESSAGIDVALEKRYDLLSEELEAVQRFLKHEYETYTSVVDRRSGTETEQQRLEAQTHLSREALSTLDKAIQEQSARMEQIGRQVSDLPPTPSSLTEKVQLLSSIQHSLGSVRSSIDALSEQYPALYSCVSMEHFQQDIFHTEEHLQAARRLYNANVSAYNQALVTIPYLFFAKLCGMKPAAFFQVEEEKKNFQVTFRS</sequence>
<dbReference type="GO" id="GO:0016020">
    <property type="term" value="C:membrane"/>
    <property type="evidence" value="ECO:0007669"/>
    <property type="project" value="UniProtKB-SubCell"/>
</dbReference>
<evidence type="ECO:0000256" key="6">
    <source>
        <dbReference type="SAM" id="Phobius"/>
    </source>
</evidence>
<dbReference type="AlphaFoldDB" id="A0A9D1YB93"/>
<evidence type="ECO:0000256" key="1">
    <source>
        <dbReference type="ARBA" id="ARBA00004167"/>
    </source>
</evidence>
<reference evidence="7" key="1">
    <citation type="journal article" date="2021" name="PeerJ">
        <title>Extensive microbial diversity within the chicken gut microbiome revealed by metagenomics and culture.</title>
        <authorList>
            <person name="Gilroy R."/>
            <person name="Ravi A."/>
            <person name="Getino M."/>
            <person name="Pursley I."/>
            <person name="Horton D.L."/>
            <person name="Alikhan N.F."/>
            <person name="Baker D."/>
            <person name="Gharbi K."/>
            <person name="Hall N."/>
            <person name="Watson M."/>
            <person name="Adriaenssens E.M."/>
            <person name="Foster-Nyarko E."/>
            <person name="Jarju S."/>
            <person name="Secka A."/>
            <person name="Antonio M."/>
            <person name="Oren A."/>
            <person name="Chaudhuri R.R."/>
            <person name="La Ragione R."/>
            <person name="Hildebrand F."/>
            <person name="Pallen M.J."/>
        </authorList>
    </citation>
    <scope>NUCLEOTIDE SEQUENCE</scope>
    <source>
        <strain evidence="7">ChiBcec16_6824</strain>
    </source>
</reference>
<keyword evidence="3 6" id="KW-0812">Transmembrane</keyword>
<evidence type="ECO:0000256" key="3">
    <source>
        <dbReference type="ARBA" id="ARBA00022692"/>
    </source>
</evidence>
<evidence type="ECO:0000313" key="8">
    <source>
        <dbReference type="Proteomes" id="UP000823868"/>
    </source>
</evidence>
<dbReference type="PANTHER" id="PTHR34478:SF2">
    <property type="entry name" value="MEMBRANE PROTEIN"/>
    <property type="match status" value="1"/>
</dbReference>
<reference evidence="7" key="2">
    <citation type="submission" date="2021-04" db="EMBL/GenBank/DDBJ databases">
        <authorList>
            <person name="Gilroy R."/>
        </authorList>
    </citation>
    <scope>NUCLEOTIDE SEQUENCE</scope>
    <source>
        <strain evidence="7">ChiBcec16_6824</strain>
    </source>
</reference>
<proteinExistence type="inferred from homology"/>
<gene>
    <name evidence="7" type="ORF">H9841_12290</name>
</gene>
<evidence type="ECO:0000256" key="5">
    <source>
        <dbReference type="ARBA" id="ARBA00023136"/>
    </source>
</evidence>
<evidence type="ECO:0000256" key="2">
    <source>
        <dbReference type="ARBA" id="ARBA00008854"/>
    </source>
</evidence>
<dbReference type="Proteomes" id="UP000823868">
    <property type="component" value="Unassembled WGS sequence"/>
</dbReference>
<comment type="similarity">
    <text evidence="2">Belongs to the LemA family.</text>
</comment>
<dbReference type="Pfam" id="PF04011">
    <property type="entry name" value="LemA"/>
    <property type="match status" value="2"/>
</dbReference>
<keyword evidence="4 6" id="KW-1133">Transmembrane helix</keyword>
<dbReference type="InterPro" id="IPR023353">
    <property type="entry name" value="LemA-like_dom_sf"/>
</dbReference>
<feature type="transmembrane region" description="Helical" evidence="6">
    <location>
        <begin position="6"/>
        <end position="22"/>
    </location>
</feature>
<dbReference type="SUPFAM" id="SSF140478">
    <property type="entry name" value="LemA-like"/>
    <property type="match status" value="1"/>
</dbReference>
<accession>A0A9D1YB93</accession>
<protein>
    <submittedName>
        <fullName evidence="7">LemA family protein</fullName>
    </submittedName>
</protein>
<comment type="subcellular location">
    <subcellularLocation>
        <location evidence="1">Membrane</location>
        <topology evidence="1">Single-pass membrane protein</topology>
    </subcellularLocation>
</comment>
<name>A0A9D1YB93_9FIRM</name>
<dbReference type="InterPro" id="IPR007156">
    <property type="entry name" value="MamQ_LemA"/>
</dbReference>
<dbReference type="EMBL" id="DXDX01000218">
    <property type="protein sequence ID" value="HIY22663.1"/>
    <property type="molecule type" value="Genomic_DNA"/>
</dbReference>
<dbReference type="PANTHER" id="PTHR34478">
    <property type="entry name" value="PROTEIN LEMA"/>
    <property type="match status" value="1"/>
</dbReference>
<dbReference type="Gene3D" id="1.20.1440.20">
    <property type="entry name" value="LemA-like domain"/>
    <property type="match status" value="1"/>
</dbReference>
<keyword evidence="5 6" id="KW-0472">Membrane</keyword>
<comment type="caution">
    <text evidence="7">The sequence shown here is derived from an EMBL/GenBank/DDBJ whole genome shotgun (WGS) entry which is preliminary data.</text>
</comment>
<organism evidence="7 8">
    <name type="scientific">Candidatus Flavonifractor merdigallinarum</name>
    <dbReference type="NCBI Taxonomy" id="2838589"/>
    <lineage>
        <taxon>Bacteria</taxon>
        <taxon>Bacillati</taxon>
        <taxon>Bacillota</taxon>
        <taxon>Clostridia</taxon>
        <taxon>Eubacteriales</taxon>
        <taxon>Oscillospiraceae</taxon>
        <taxon>Flavonifractor</taxon>
    </lineage>
</organism>